<dbReference type="AlphaFoldDB" id="A0AAV1RZG3"/>
<sequence>MASVFTCKISPYVTLNSGIKPRFGVRAQSLGGGDSTVLSSDVIVVNETSFVGKKEKNGALIDGGSGEKEKSGALIDGGNNGRLKPRIEKKWVKDAIFKDLELLWDDGYGTKTVKDYLDGAKEVIKPDGGPPRWFCPAECGQPLKNSPVLLFLPGLDGVGLGLTLHHKALGKAFEVRCLHIPVHDRTTFEGPSVMCMLACRCDPHAFFVLWHGLVKIVEETVRLEHASSPNKPIYLVGESFGACLALAIAARNPKIDLVLILVNPATSFGRSKLPLLPILEAMPGGLHDAFPFLVGFVTGNPLKMAMANVEHNLPPRLQFQQLYHNLTALLPSVSVLSDVIPKETLLWRLKLLKSAAAYVNSRLHAVKAEALVLASGNDSLLPSKDEAHHLKSSLKNCKVRYFKDNGHSMLMEDGFNLLTIIKGTCKYRRSRRLDLVSDFLPPSMSEFKYAFDEVVGLLRFATGPAMFSTLDDGKIVKGLAGVPDKGPVIFIGYHMLMGLEIYSLVEEFLREKNIMVRGVAHPDLFSEIMEGSDTEFSVSDWMKVMGAVPVTASNLFKLLSKKSHVLLYPGGQREALHYKGEAYKLIWPDQPEFVRMAARFGATIIPFGTVGEDDVAELALDYHDMMKIPILNDFIRSAMSKGTRVRDESKGEVASTDLFIPGLLPKVPGRFYFLFGKPIQTKGMKEMLEDKENANELYLHVKSEVQNSIAYLLKKREEDPYRSIIDRTIYRAFRSPLNEVPAFDP</sequence>
<evidence type="ECO:0000259" key="4">
    <source>
        <dbReference type="Pfam" id="PF12146"/>
    </source>
</evidence>
<keyword evidence="3" id="KW-0012">Acyltransferase</keyword>
<dbReference type="CDD" id="cd07987">
    <property type="entry name" value="LPLAT_MGAT-like"/>
    <property type="match status" value="1"/>
</dbReference>
<dbReference type="Pfam" id="PF12146">
    <property type="entry name" value="Hydrolase_4"/>
    <property type="match status" value="1"/>
</dbReference>
<dbReference type="Gene3D" id="3.40.50.1820">
    <property type="entry name" value="alpha/beta hydrolase"/>
    <property type="match status" value="1"/>
</dbReference>
<keyword evidence="2" id="KW-0808">Transferase</keyword>
<dbReference type="GO" id="GO:0016020">
    <property type="term" value="C:membrane"/>
    <property type="evidence" value="ECO:0007669"/>
    <property type="project" value="TreeGrafter"/>
</dbReference>
<dbReference type="InterPro" id="IPR007130">
    <property type="entry name" value="DAGAT"/>
</dbReference>
<dbReference type="PANTHER" id="PTHR22753:SF14">
    <property type="entry name" value="MONOACYLGLYCEROL_DIACYLGLYCEROL O-ACYLTRANSFERASE"/>
    <property type="match status" value="1"/>
</dbReference>
<comment type="similarity">
    <text evidence="1">Belongs to the diacylglycerol acyltransferase family.</text>
</comment>
<dbReference type="Pfam" id="PF03982">
    <property type="entry name" value="DAGAT"/>
    <property type="match status" value="1"/>
</dbReference>
<dbReference type="SUPFAM" id="SSF53474">
    <property type="entry name" value="alpha/beta-Hydrolases"/>
    <property type="match status" value="1"/>
</dbReference>
<evidence type="ECO:0000313" key="5">
    <source>
        <dbReference type="EMBL" id="CAK7340888.1"/>
    </source>
</evidence>
<dbReference type="PANTHER" id="PTHR22753">
    <property type="entry name" value="TRANSMEMBRANE PROTEIN 68"/>
    <property type="match status" value="1"/>
</dbReference>
<dbReference type="InterPro" id="IPR029058">
    <property type="entry name" value="AB_hydrolase_fold"/>
</dbReference>
<dbReference type="GO" id="GO:0004144">
    <property type="term" value="F:diacylglycerol O-acyltransferase activity"/>
    <property type="evidence" value="ECO:0007669"/>
    <property type="project" value="UniProtKB-ARBA"/>
</dbReference>
<gene>
    <name evidence="5" type="ORF">DCAF_LOCUS15977</name>
</gene>
<accession>A0AAV1RZG3</accession>
<comment type="caution">
    <text evidence="5">The sequence shown here is derived from an EMBL/GenBank/DDBJ whole genome shotgun (WGS) entry which is preliminary data.</text>
</comment>
<evidence type="ECO:0000256" key="1">
    <source>
        <dbReference type="ARBA" id="ARBA00005420"/>
    </source>
</evidence>
<dbReference type="Proteomes" id="UP001314170">
    <property type="component" value="Unassembled WGS sequence"/>
</dbReference>
<proteinExistence type="inferred from homology"/>
<dbReference type="InterPro" id="IPR022742">
    <property type="entry name" value="Hydrolase_4"/>
</dbReference>
<evidence type="ECO:0000313" key="6">
    <source>
        <dbReference type="Proteomes" id="UP001314170"/>
    </source>
</evidence>
<evidence type="ECO:0000256" key="3">
    <source>
        <dbReference type="ARBA" id="ARBA00023315"/>
    </source>
</evidence>
<protein>
    <recommendedName>
        <fullName evidence="4">Serine aminopeptidase S33 domain-containing protein</fullName>
    </recommendedName>
</protein>
<name>A0AAV1RZG3_9ROSI</name>
<dbReference type="GO" id="GO:0019432">
    <property type="term" value="P:triglyceride biosynthetic process"/>
    <property type="evidence" value="ECO:0007669"/>
    <property type="project" value="UniProtKB-ARBA"/>
</dbReference>
<keyword evidence="6" id="KW-1185">Reference proteome</keyword>
<reference evidence="5 6" key="1">
    <citation type="submission" date="2024-01" db="EMBL/GenBank/DDBJ databases">
        <authorList>
            <person name="Waweru B."/>
        </authorList>
    </citation>
    <scope>NUCLEOTIDE SEQUENCE [LARGE SCALE GENOMIC DNA]</scope>
</reference>
<evidence type="ECO:0000256" key="2">
    <source>
        <dbReference type="ARBA" id="ARBA00022679"/>
    </source>
</evidence>
<organism evidence="5 6">
    <name type="scientific">Dovyalis caffra</name>
    <dbReference type="NCBI Taxonomy" id="77055"/>
    <lineage>
        <taxon>Eukaryota</taxon>
        <taxon>Viridiplantae</taxon>
        <taxon>Streptophyta</taxon>
        <taxon>Embryophyta</taxon>
        <taxon>Tracheophyta</taxon>
        <taxon>Spermatophyta</taxon>
        <taxon>Magnoliopsida</taxon>
        <taxon>eudicotyledons</taxon>
        <taxon>Gunneridae</taxon>
        <taxon>Pentapetalae</taxon>
        <taxon>rosids</taxon>
        <taxon>fabids</taxon>
        <taxon>Malpighiales</taxon>
        <taxon>Salicaceae</taxon>
        <taxon>Flacourtieae</taxon>
        <taxon>Dovyalis</taxon>
    </lineage>
</organism>
<dbReference type="EMBL" id="CAWUPB010001160">
    <property type="protein sequence ID" value="CAK7340888.1"/>
    <property type="molecule type" value="Genomic_DNA"/>
</dbReference>
<feature type="domain" description="Serine aminopeptidase S33" evidence="4">
    <location>
        <begin position="224"/>
        <end position="413"/>
    </location>
</feature>